<dbReference type="PROSITE" id="PS51186">
    <property type="entry name" value="GNAT"/>
    <property type="match status" value="1"/>
</dbReference>
<dbReference type="GO" id="GO:1904812">
    <property type="term" value="P:rRNA acetylation involved in maturation of SSU-rRNA"/>
    <property type="evidence" value="ECO:0007669"/>
    <property type="project" value="TreeGrafter"/>
</dbReference>
<dbReference type="OrthoDB" id="5578851at2"/>
<evidence type="ECO:0000256" key="6">
    <source>
        <dbReference type="SAM" id="Phobius"/>
    </source>
</evidence>
<keyword evidence="2" id="KW-0819">tRNA processing</keyword>
<keyword evidence="6" id="KW-1133">Transmembrane helix</keyword>
<sequence length="734" mass="82097">MAESQNQLENYYQWHSRIEALNIRGVIITARESALFEQIKTGQISESPSSVFSNLAHSIKPSGTKVDHILGGEFKYVYFELTNSTFDVNLFAAITGTLVGGGLLFLVVDKTTLRYAMHLAQPNLSCGDSPVQNVSTVNSPETICPLLDRVLRYSAKKSSVAIICNDTFYTTNDKAQLTNCDGHDNALDSQATVVSQIIRVANGHSKRPLVITANRGRGKSAALGIAAAQIASEKTIEIFVTAPSKNNLPSFYKHLNQQLAENSVAYQSKGNIVSLENGSAIRFLPPDQLLKQNETPSLVMIDEAAAIPVNILNRITLQFTRLVFATTSHGYEGNGKGFEVRFKQKLLDIRPQTRFAQLSLPIRWDRNDQLEPATFNALLLNAELTQTSIGETDLKHSLLFEEISKSELRENNQDLTNIFALLVNAHYQTRPADLQQLLSNNKLRVVVLRHPGQEDSNQETQSNTIIAVALISEEGELSPEDCRLLSDGQKRIKGELLPQSIVSHFGLVEAGEKKYFRIMRIAVHPNCQQHGVGTQLLNHIKKLAKASQIDFVGASFAATNDVVKFWLKNNYQCIRFGSSKDSSSGSHSLEVLSSLNAEATEILDLLTSRFSRSFIYKLKNQLADLSDDMVSEIILSQWRYSPVELTDYELDELKKFVNSARSFEMVDDLALKLFQAKRHLITDKKLLDNRQLHFLICCLFKANDWKLLADSFTFTGKKQAQEYLRQIVLKLVQI</sequence>
<keyword evidence="6" id="KW-0812">Transmembrane</keyword>
<reference evidence="8 9" key="1">
    <citation type="submission" date="2019-07" db="EMBL/GenBank/DDBJ databases">
        <title>Draft genome for Aliikangiella sp. M105.</title>
        <authorList>
            <person name="Wang G."/>
        </authorList>
    </citation>
    <scope>NUCLEOTIDE SEQUENCE [LARGE SCALE GENOMIC DNA]</scope>
    <source>
        <strain evidence="8 9">M105</strain>
    </source>
</reference>
<protein>
    <submittedName>
        <fullName evidence="8">tRNA(Met) cytidine acetyltransferase</fullName>
    </submittedName>
</protein>
<evidence type="ECO:0000256" key="3">
    <source>
        <dbReference type="ARBA" id="ARBA00022741"/>
    </source>
</evidence>
<keyword evidence="6" id="KW-0472">Membrane</keyword>
<evidence type="ECO:0000313" key="8">
    <source>
        <dbReference type="EMBL" id="TQV84487.1"/>
    </source>
</evidence>
<dbReference type="InterPro" id="IPR013562">
    <property type="entry name" value="TmcA/NAT10_N"/>
</dbReference>
<accession>A0A545U4T6</accession>
<evidence type="ECO:0000256" key="5">
    <source>
        <dbReference type="ARBA" id="ARBA00023315"/>
    </source>
</evidence>
<feature type="domain" description="N-acetyltransferase" evidence="7">
    <location>
        <begin position="446"/>
        <end position="598"/>
    </location>
</feature>
<dbReference type="GO" id="GO:0000049">
    <property type="term" value="F:tRNA binding"/>
    <property type="evidence" value="ECO:0007669"/>
    <property type="project" value="TreeGrafter"/>
</dbReference>
<comment type="caution">
    <text evidence="8">The sequence shown here is derived from an EMBL/GenBank/DDBJ whole genome shotgun (WGS) entry which is preliminary data.</text>
</comment>
<keyword evidence="3" id="KW-0547">Nucleotide-binding</keyword>
<evidence type="ECO:0000259" key="7">
    <source>
        <dbReference type="PROSITE" id="PS51186"/>
    </source>
</evidence>
<dbReference type="AlphaFoldDB" id="A0A545U4T6"/>
<dbReference type="SUPFAM" id="SSF55729">
    <property type="entry name" value="Acyl-CoA N-acyltransferases (Nat)"/>
    <property type="match status" value="1"/>
</dbReference>
<dbReference type="GO" id="GO:0008033">
    <property type="term" value="P:tRNA processing"/>
    <property type="evidence" value="ECO:0007669"/>
    <property type="project" value="UniProtKB-KW"/>
</dbReference>
<dbReference type="Pfam" id="PF13718">
    <property type="entry name" value="GNAT_acetyltr_2"/>
    <property type="match status" value="1"/>
</dbReference>
<keyword evidence="9" id="KW-1185">Reference proteome</keyword>
<dbReference type="InterPro" id="IPR032672">
    <property type="entry name" value="TmcA/NAT10/Kre33"/>
</dbReference>
<dbReference type="InterPro" id="IPR000182">
    <property type="entry name" value="GNAT_dom"/>
</dbReference>
<dbReference type="GO" id="GO:0005524">
    <property type="term" value="F:ATP binding"/>
    <property type="evidence" value="ECO:0007669"/>
    <property type="project" value="UniProtKB-KW"/>
</dbReference>
<dbReference type="PANTHER" id="PTHR10925">
    <property type="entry name" value="N-ACETYLTRANSFERASE 10"/>
    <property type="match status" value="1"/>
</dbReference>
<dbReference type="InterPro" id="IPR007807">
    <property type="entry name" value="TcmA/NAT10_helicase"/>
</dbReference>
<dbReference type="Gene3D" id="3.40.50.300">
    <property type="entry name" value="P-loop containing nucleotide triphosphate hydrolases"/>
    <property type="match status" value="1"/>
</dbReference>
<evidence type="ECO:0000256" key="2">
    <source>
        <dbReference type="ARBA" id="ARBA00022694"/>
    </source>
</evidence>
<dbReference type="Pfam" id="PF08351">
    <property type="entry name" value="TmcA_N"/>
    <property type="match status" value="1"/>
</dbReference>
<gene>
    <name evidence="8" type="ORF">FLL46_23010</name>
</gene>
<proteinExistence type="predicted"/>
<evidence type="ECO:0000256" key="4">
    <source>
        <dbReference type="ARBA" id="ARBA00022840"/>
    </source>
</evidence>
<dbReference type="GO" id="GO:1990883">
    <property type="term" value="F:18S rRNA cytidine N-acetyltransferase activity"/>
    <property type="evidence" value="ECO:0007669"/>
    <property type="project" value="TreeGrafter"/>
</dbReference>
<keyword evidence="5" id="KW-0012">Acyltransferase</keyword>
<dbReference type="CDD" id="cd04301">
    <property type="entry name" value="NAT_SF"/>
    <property type="match status" value="1"/>
</dbReference>
<organism evidence="8 9">
    <name type="scientific">Aliikangiella coralliicola</name>
    <dbReference type="NCBI Taxonomy" id="2592383"/>
    <lineage>
        <taxon>Bacteria</taxon>
        <taxon>Pseudomonadati</taxon>
        <taxon>Pseudomonadota</taxon>
        <taxon>Gammaproteobacteria</taxon>
        <taxon>Oceanospirillales</taxon>
        <taxon>Pleioneaceae</taxon>
        <taxon>Aliikangiella</taxon>
    </lineage>
</organism>
<dbReference type="PANTHER" id="PTHR10925:SF5">
    <property type="entry name" value="RNA CYTIDINE ACETYLTRANSFERASE"/>
    <property type="match status" value="1"/>
</dbReference>
<dbReference type="Proteomes" id="UP000315439">
    <property type="component" value="Unassembled WGS sequence"/>
</dbReference>
<keyword evidence="4" id="KW-0067">ATP-binding</keyword>
<feature type="transmembrane region" description="Helical" evidence="6">
    <location>
        <begin position="88"/>
        <end position="108"/>
    </location>
</feature>
<keyword evidence="1 8" id="KW-0808">Transferase</keyword>
<evidence type="ECO:0000256" key="1">
    <source>
        <dbReference type="ARBA" id="ARBA00022679"/>
    </source>
</evidence>
<dbReference type="RefSeq" id="WP_142934147.1">
    <property type="nucleotide sequence ID" value="NZ_ML660170.1"/>
</dbReference>
<dbReference type="Gene3D" id="3.40.630.30">
    <property type="match status" value="1"/>
</dbReference>
<dbReference type="InterPro" id="IPR027417">
    <property type="entry name" value="P-loop_NTPase"/>
</dbReference>
<name>A0A545U4T6_9GAMM</name>
<dbReference type="EMBL" id="VIKS01000014">
    <property type="protein sequence ID" value="TQV84487.1"/>
    <property type="molecule type" value="Genomic_DNA"/>
</dbReference>
<dbReference type="Gene3D" id="3.40.50.11040">
    <property type="match status" value="1"/>
</dbReference>
<evidence type="ECO:0000313" key="9">
    <source>
        <dbReference type="Proteomes" id="UP000315439"/>
    </source>
</evidence>
<dbReference type="SUPFAM" id="SSF52540">
    <property type="entry name" value="P-loop containing nucleoside triphosphate hydrolases"/>
    <property type="match status" value="1"/>
</dbReference>
<dbReference type="Pfam" id="PF05127">
    <property type="entry name" value="NAT10_TcmA_helicase"/>
    <property type="match status" value="1"/>
</dbReference>
<dbReference type="InterPro" id="IPR016181">
    <property type="entry name" value="Acyl_CoA_acyltransferase"/>
</dbReference>